<dbReference type="Pfam" id="PF07719">
    <property type="entry name" value="TPR_2"/>
    <property type="match status" value="1"/>
</dbReference>
<evidence type="ECO:0008006" key="6">
    <source>
        <dbReference type="Google" id="ProtNLM"/>
    </source>
</evidence>
<gene>
    <name evidence="4" type="ORF">JW984_15010</name>
</gene>
<dbReference type="Gene3D" id="1.25.40.10">
    <property type="entry name" value="Tetratricopeptide repeat domain"/>
    <property type="match status" value="1"/>
</dbReference>
<reference evidence="4" key="2">
    <citation type="submission" date="2021-01" db="EMBL/GenBank/DDBJ databases">
        <authorList>
            <person name="Hahn C.R."/>
            <person name="Youssef N.H."/>
            <person name="Elshahed M."/>
        </authorList>
    </citation>
    <scope>NUCLEOTIDE SEQUENCE</scope>
    <source>
        <strain evidence="4">Zod_Metabat.24</strain>
    </source>
</reference>
<reference evidence="4" key="1">
    <citation type="journal article" date="2021" name="Environ. Microbiol.">
        <title>Genomic characterization of three novel Desulfobacterota classes expand the metabolic and phylogenetic diversity of the phylum.</title>
        <authorList>
            <person name="Murphy C.L."/>
            <person name="Biggerstaff J."/>
            <person name="Eichhorn A."/>
            <person name="Ewing E."/>
            <person name="Shahan R."/>
            <person name="Soriano D."/>
            <person name="Stewart S."/>
            <person name="VanMol K."/>
            <person name="Walker R."/>
            <person name="Walters P."/>
            <person name="Elshahed M.S."/>
            <person name="Youssef N.H."/>
        </authorList>
    </citation>
    <scope>NUCLEOTIDE SEQUENCE</scope>
    <source>
        <strain evidence="4">Zod_Metabat.24</strain>
    </source>
</reference>
<dbReference type="SUPFAM" id="SSF48452">
    <property type="entry name" value="TPR-like"/>
    <property type="match status" value="1"/>
</dbReference>
<accession>A0A9D8PPR3</accession>
<dbReference type="Pfam" id="PF13181">
    <property type="entry name" value="TPR_8"/>
    <property type="match status" value="1"/>
</dbReference>
<protein>
    <recommendedName>
        <fullName evidence="6">Tetratricopeptide repeat protein</fullName>
    </recommendedName>
</protein>
<dbReference type="Proteomes" id="UP000809273">
    <property type="component" value="Unassembled WGS sequence"/>
</dbReference>
<organism evidence="4 5">
    <name type="scientific">Candidatus Zymogenus saltonus</name>
    <dbReference type="NCBI Taxonomy" id="2844893"/>
    <lineage>
        <taxon>Bacteria</taxon>
        <taxon>Deltaproteobacteria</taxon>
        <taxon>Candidatus Zymogenia</taxon>
        <taxon>Candidatus Zymogeniales</taxon>
        <taxon>Candidatus Zymogenaceae</taxon>
        <taxon>Candidatus Zymogenus</taxon>
    </lineage>
</organism>
<keyword evidence="1" id="KW-0677">Repeat</keyword>
<evidence type="ECO:0000313" key="5">
    <source>
        <dbReference type="Proteomes" id="UP000809273"/>
    </source>
</evidence>
<dbReference type="InterPro" id="IPR050498">
    <property type="entry name" value="Ycf3"/>
</dbReference>
<dbReference type="AlphaFoldDB" id="A0A9D8PPR3"/>
<comment type="caution">
    <text evidence="4">The sequence shown here is derived from an EMBL/GenBank/DDBJ whole genome shotgun (WGS) entry which is preliminary data.</text>
</comment>
<dbReference type="InterPro" id="IPR011990">
    <property type="entry name" value="TPR-like_helical_dom_sf"/>
</dbReference>
<evidence type="ECO:0000256" key="3">
    <source>
        <dbReference type="PROSITE-ProRule" id="PRU00339"/>
    </source>
</evidence>
<evidence type="ECO:0000256" key="1">
    <source>
        <dbReference type="ARBA" id="ARBA00022737"/>
    </source>
</evidence>
<feature type="repeat" description="TPR" evidence="3">
    <location>
        <begin position="54"/>
        <end position="87"/>
    </location>
</feature>
<dbReference type="InterPro" id="IPR019734">
    <property type="entry name" value="TPR_rpt"/>
</dbReference>
<evidence type="ECO:0000256" key="2">
    <source>
        <dbReference type="ARBA" id="ARBA00022803"/>
    </source>
</evidence>
<dbReference type="PANTHER" id="PTHR44858:SF1">
    <property type="entry name" value="UDP-N-ACETYLGLUCOSAMINE--PEPTIDE N-ACETYLGLUCOSAMINYLTRANSFERASE SPINDLY-RELATED"/>
    <property type="match status" value="1"/>
</dbReference>
<dbReference type="InterPro" id="IPR013105">
    <property type="entry name" value="TPR_2"/>
</dbReference>
<sequence>MERRFFDFWIFTLKGYRSAADEWNKKGKRLAEAGDLHKALECFNMAIAIEPSHGKSYFNRGKVHFAFAMYDEALEDYRAALKNGYEEAQKPYSELLRLHKGALIQK</sequence>
<keyword evidence="2 3" id="KW-0802">TPR repeat</keyword>
<dbReference type="SMART" id="SM00028">
    <property type="entry name" value="TPR"/>
    <property type="match status" value="2"/>
</dbReference>
<dbReference type="PROSITE" id="PS50005">
    <property type="entry name" value="TPR"/>
    <property type="match status" value="2"/>
</dbReference>
<proteinExistence type="predicted"/>
<feature type="repeat" description="TPR" evidence="3">
    <location>
        <begin position="20"/>
        <end position="53"/>
    </location>
</feature>
<name>A0A9D8PPR3_9DELT</name>
<dbReference type="EMBL" id="JAFGIX010000081">
    <property type="protein sequence ID" value="MBN1574504.1"/>
    <property type="molecule type" value="Genomic_DNA"/>
</dbReference>
<evidence type="ECO:0000313" key="4">
    <source>
        <dbReference type="EMBL" id="MBN1574504.1"/>
    </source>
</evidence>
<dbReference type="PANTHER" id="PTHR44858">
    <property type="entry name" value="TETRATRICOPEPTIDE REPEAT PROTEIN 6"/>
    <property type="match status" value="1"/>
</dbReference>